<protein>
    <submittedName>
        <fullName evidence="1">Phage-related protein</fullName>
    </submittedName>
</protein>
<reference evidence="1" key="1">
    <citation type="submission" date="2023-07" db="EMBL/GenBank/DDBJ databases">
        <title>Sequencing the genomes of 1000 actinobacteria strains.</title>
        <authorList>
            <person name="Klenk H.-P."/>
        </authorList>
    </citation>
    <scope>NUCLEOTIDE SEQUENCE</scope>
    <source>
        <strain evidence="1">DSM 107476</strain>
    </source>
</reference>
<accession>A0ABU2A307</accession>
<sequence>MIDGLFGIIEAIFSGVVGVFEAGFDGIGGVFGAIETSSESLSS</sequence>
<dbReference type="EMBL" id="JAVDXZ010000001">
    <property type="protein sequence ID" value="MDR7330882.1"/>
    <property type="molecule type" value="Genomic_DNA"/>
</dbReference>
<dbReference type="RefSeq" id="WP_290197042.1">
    <property type="nucleotide sequence ID" value="NZ_CP047654.1"/>
</dbReference>
<name>A0ABU2A307_9CORY</name>
<dbReference type="Proteomes" id="UP001180840">
    <property type="component" value="Unassembled WGS sequence"/>
</dbReference>
<keyword evidence="2" id="KW-1185">Reference proteome</keyword>
<evidence type="ECO:0000313" key="2">
    <source>
        <dbReference type="Proteomes" id="UP001180840"/>
    </source>
</evidence>
<comment type="caution">
    <text evidence="1">The sequence shown here is derived from an EMBL/GenBank/DDBJ whole genome shotgun (WGS) entry which is preliminary data.</text>
</comment>
<gene>
    <name evidence="1" type="ORF">J2S39_002558</name>
</gene>
<organism evidence="1 2">
    <name type="scientific">Corynebacterium guangdongense</name>
    <dbReference type="NCBI Taxonomy" id="1783348"/>
    <lineage>
        <taxon>Bacteria</taxon>
        <taxon>Bacillati</taxon>
        <taxon>Actinomycetota</taxon>
        <taxon>Actinomycetes</taxon>
        <taxon>Mycobacteriales</taxon>
        <taxon>Corynebacteriaceae</taxon>
        <taxon>Corynebacterium</taxon>
    </lineage>
</organism>
<evidence type="ECO:0000313" key="1">
    <source>
        <dbReference type="EMBL" id="MDR7330882.1"/>
    </source>
</evidence>
<proteinExistence type="predicted"/>